<dbReference type="FunFam" id="2.40.10.10:FF:000073">
    <property type="entry name" value="Trypsin alpha"/>
    <property type="match status" value="1"/>
</dbReference>
<evidence type="ECO:0000256" key="6">
    <source>
        <dbReference type="SAM" id="SignalP"/>
    </source>
</evidence>
<dbReference type="PROSITE" id="PS00134">
    <property type="entry name" value="TRYPSIN_HIS"/>
    <property type="match status" value="1"/>
</dbReference>
<dbReference type="PANTHER" id="PTHR24276">
    <property type="entry name" value="POLYSERASE-RELATED"/>
    <property type="match status" value="1"/>
</dbReference>
<sequence length="242" mass="26673">MSLKNYFLFAFVLCGAALAAEISKSDGLEGASGGDAAGRVVGGTDAPDKALPYQVSLQRTDQNNFPFCGGAIIADRWILTAAHCLKNVQAKDLSVLAGTNNKKSGGTRYKIDKIVKHEKYTDRPNVHDIALLRTKEKIEFTERVKPIEIATEDPKPGDKCKLSGWGFTTQNQRRSPDKLQWLDVKIISEKACKTDNIRRFEKSFPVTENHICTLNKNGEGTCQVSNSLGAKSCNECNILYFI</sequence>
<dbReference type="InterPro" id="IPR009003">
    <property type="entry name" value="Peptidase_S1_PA"/>
</dbReference>
<evidence type="ECO:0000256" key="3">
    <source>
        <dbReference type="ARBA" id="ARBA00022801"/>
    </source>
</evidence>
<feature type="domain" description="Peptidase S1" evidence="7">
    <location>
        <begin position="40"/>
        <end position="223"/>
    </location>
</feature>
<organism evidence="8 9">
    <name type="scientific">Pieris brassicae</name>
    <name type="common">White butterfly</name>
    <name type="synonym">Large white butterfly</name>
    <dbReference type="NCBI Taxonomy" id="7116"/>
    <lineage>
        <taxon>Eukaryota</taxon>
        <taxon>Metazoa</taxon>
        <taxon>Ecdysozoa</taxon>
        <taxon>Arthropoda</taxon>
        <taxon>Hexapoda</taxon>
        <taxon>Insecta</taxon>
        <taxon>Pterygota</taxon>
        <taxon>Neoptera</taxon>
        <taxon>Endopterygota</taxon>
        <taxon>Lepidoptera</taxon>
        <taxon>Glossata</taxon>
        <taxon>Ditrysia</taxon>
        <taxon>Papilionoidea</taxon>
        <taxon>Pieridae</taxon>
        <taxon>Pierinae</taxon>
        <taxon>Pieris</taxon>
    </lineage>
</organism>
<evidence type="ECO:0000256" key="1">
    <source>
        <dbReference type="ARBA" id="ARBA00007664"/>
    </source>
</evidence>
<evidence type="ECO:0000256" key="4">
    <source>
        <dbReference type="ARBA" id="ARBA00022825"/>
    </source>
</evidence>
<dbReference type="PROSITE" id="PS50240">
    <property type="entry name" value="TRYPSIN_DOM"/>
    <property type="match status" value="1"/>
</dbReference>
<dbReference type="InterPro" id="IPR050430">
    <property type="entry name" value="Peptidase_S1"/>
</dbReference>
<dbReference type="InterPro" id="IPR018114">
    <property type="entry name" value="TRYPSIN_HIS"/>
</dbReference>
<accession>A0A9P0XEL8</accession>
<dbReference type="InterPro" id="IPR001254">
    <property type="entry name" value="Trypsin_dom"/>
</dbReference>
<dbReference type="Proteomes" id="UP001152562">
    <property type="component" value="Unassembled WGS sequence"/>
</dbReference>
<dbReference type="AlphaFoldDB" id="A0A9P0XEL8"/>
<dbReference type="Gene3D" id="2.40.10.10">
    <property type="entry name" value="Trypsin-like serine proteases"/>
    <property type="match status" value="1"/>
</dbReference>
<gene>
    <name evidence="8" type="ORF">PIBRA_LOCUS8453</name>
</gene>
<keyword evidence="5" id="KW-1015">Disulfide bond</keyword>
<dbReference type="GO" id="GO:0004252">
    <property type="term" value="F:serine-type endopeptidase activity"/>
    <property type="evidence" value="ECO:0007669"/>
    <property type="project" value="InterPro"/>
</dbReference>
<keyword evidence="3" id="KW-0378">Hydrolase</keyword>
<protein>
    <recommendedName>
        <fullName evidence="7">Peptidase S1 domain-containing protein</fullName>
    </recommendedName>
</protein>
<dbReference type="EMBL" id="CALOZG010000021">
    <property type="protein sequence ID" value="CAH4032007.1"/>
    <property type="molecule type" value="Genomic_DNA"/>
</dbReference>
<comment type="caution">
    <text evidence="8">The sequence shown here is derived from an EMBL/GenBank/DDBJ whole genome shotgun (WGS) entry which is preliminary data.</text>
</comment>
<keyword evidence="6" id="KW-0732">Signal</keyword>
<dbReference type="GO" id="GO:0006508">
    <property type="term" value="P:proteolysis"/>
    <property type="evidence" value="ECO:0007669"/>
    <property type="project" value="UniProtKB-KW"/>
</dbReference>
<dbReference type="SUPFAM" id="SSF50494">
    <property type="entry name" value="Trypsin-like serine proteases"/>
    <property type="match status" value="1"/>
</dbReference>
<dbReference type="InterPro" id="IPR043504">
    <property type="entry name" value="Peptidase_S1_PA_chymotrypsin"/>
</dbReference>
<keyword evidence="4" id="KW-0720">Serine protease</keyword>
<keyword evidence="9" id="KW-1185">Reference proteome</keyword>
<dbReference type="PRINTS" id="PR00722">
    <property type="entry name" value="CHYMOTRYPSIN"/>
</dbReference>
<evidence type="ECO:0000259" key="7">
    <source>
        <dbReference type="PROSITE" id="PS50240"/>
    </source>
</evidence>
<evidence type="ECO:0000256" key="2">
    <source>
        <dbReference type="ARBA" id="ARBA00022670"/>
    </source>
</evidence>
<feature type="signal peptide" evidence="6">
    <location>
        <begin position="1"/>
        <end position="19"/>
    </location>
</feature>
<feature type="chain" id="PRO_5040395059" description="Peptidase S1 domain-containing protein" evidence="6">
    <location>
        <begin position="20"/>
        <end position="242"/>
    </location>
</feature>
<evidence type="ECO:0000313" key="8">
    <source>
        <dbReference type="EMBL" id="CAH4032007.1"/>
    </source>
</evidence>
<comment type="similarity">
    <text evidence="1">Belongs to the peptidase S1 family.</text>
</comment>
<evidence type="ECO:0000313" key="9">
    <source>
        <dbReference type="Proteomes" id="UP001152562"/>
    </source>
</evidence>
<name>A0A9P0XEL8_PIEBR</name>
<evidence type="ECO:0000256" key="5">
    <source>
        <dbReference type="ARBA" id="ARBA00023157"/>
    </source>
</evidence>
<dbReference type="SMART" id="SM00020">
    <property type="entry name" value="Tryp_SPc"/>
    <property type="match status" value="1"/>
</dbReference>
<proteinExistence type="inferred from homology"/>
<reference evidence="8" key="1">
    <citation type="submission" date="2022-05" db="EMBL/GenBank/DDBJ databases">
        <authorList>
            <person name="Okamura Y."/>
        </authorList>
    </citation>
    <scope>NUCLEOTIDE SEQUENCE</scope>
</reference>
<dbReference type="PANTHER" id="PTHR24276:SF91">
    <property type="entry name" value="AT26814P-RELATED"/>
    <property type="match status" value="1"/>
</dbReference>
<keyword evidence="2" id="KW-0645">Protease</keyword>
<dbReference type="CDD" id="cd00190">
    <property type="entry name" value="Tryp_SPc"/>
    <property type="match status" value="1"/>
</dbReference>
<dbReference type="Pfam" id="PF00089">
    <property type="entry name" value="Trypsin"/>
    <property type="match status" value="1"/>
</dbReference>
<dbReference type="InterPro" id="IPR001314">
    <property type="entry name" value="Peptidase_S1A"/>
</dbReference>